<dbReference type="GO" id="GO:0016779">
    <property type="term" value="F:nucleotidyltransferase activity"/>
    <property type="evidence" value="ECO:0007669"/>
    <property type="project" value="InterPro"/>
</dbReference>
<gene>
    <name evidence="2" type="ordered locus">BN6_11520</name>
</gene>
<dbReference type="HOGENOM" id="CLU_1209096_0_0_11"/>
<organism evidence="2 3">
    <name type="scientific">Saccharothrix espanaensis (strain ATCC 51144 / DSM 44229 / JCM 9112 / NBRC 15066 / NRRL 15764)</name>
    <dbReference type="NCBI Taxonomy" id="1179773"/>
    <lineage>
        <taxon>Bacteria</taxon>
        <taxon>Bacillati</taxon>
        <taxon>Actinomycetota</taxon>
        <taxon>Actinomycetes</taxon>
        <taxon>Pseudonocardiales</taxon>
        <taxon>Pseudonocardiaceae</taxon>
        <taxon>Saccharothrix</taxon>
    </lineage>
</organism>
<dbReference type="EMBL" id="HE804045">
    <property type="protein sequence ID" value="CCH28478.1"/>
    <property type="molecule type" value="Genomic_DNA"/>
</dbReference>
<evidence type="ECO:0000313" key="3">
    <source>
        <dbReference type="Proteomes" id="UP000006281"/>
    </source>
</evidence>
<reference evidence="2 3" key="1">
    <citation type="journal article" date="2012" name="BMC Genomics">
        <title>Complete genome sequence of Saccharothrix espanaensis DSM 44229T and comparison to the other completely sequenced Pseudonocardiaceae.</title>
        <authorList>
            <person name="Strobel T."/>
            <person name="Al-Dilaimi A."/>
            <person name="Blom J."/>
            <person name="Gessner A."/>
            <person name="Kalinowski J."/>
            <person name="Luzhetska M."/>
            <person name="Puhler A."/>
            <person name="Szczepanowski R."/>
            <person name="Bechthold A."/>
            <person name="Ruckert C."/>
        </authorList>
    </citation>
    <scope>NUCLEOTIDE SEQUENCE [LARGE SCALE GENOMIC DNA]</scope>
    <source>
        <strain evidence="3">ATCC 51144 / DSM 44229 / JCM 9112 / NBRC 15066 / NRRL 15764</strain>
    </source>
</reference>
<evidence type="ECO:0000313" key="2">
    <source>
        <dbReference type="EMBL" id="CCH28478.1"/>
    </source>
</evidence>
<evidence type="ECO:0000259" key="1">
    <source>
        <dbReference type="Pfam" id="PF01909"/>
    </source>
</evidence>
<keyword evidence="3" id="KW-1185">Reference proteome</keyword>
<dbReference type="Pfam" id="PF01909">
    <property type="entry name" value="NTP_transf_2"/>
    <property type="match status" value="1"/>
</dbReference>
<accession>K0JWB2</accession>
<dbReference type="STRING" id="1179773.BN6_11520"/>
<proteinExistence type="predicted"/>
<dbReference type="InterPro" id="IPR002934">
    <property type="entry name" value="Polymerase_NTP_transf_dom"/>
</dbReference>
<feature type="domain" description="Polymerase nucleotidyl transferase" evidence="1">
    <location>
        <begin position="20"/>
        <end position="57"/>
    </location>
</feature>
<dbReference type="KEGG" id="sesp:BN6_11520"/>
<dbReference type="eggNOG" id="ENOG5031V8M">
    <property type="taxonomic scope" value="Bacteria"/>
</dbReference>
<dbReference type="InterPro" id="IPR043519">
    <property type="entry name" value="NT_sf"/>
</dbReference>
<name>K0JWB2_SACES</name>
<dbReference type="Proteomes" id="UP000006281">
    <property type="component" value="Chromosome"/>
</dbReference>
<dbReference type="CDD" id="cd05403">
    <property type="entry name" value="NT_KNTase_like"/>
    <property type="match status" value="1"/>
</dbReference>
<dbReference type="PATRIC" id="fig|1179773.3.peg.1157"/>
<sequence length="229" mass="24509">MGSRQAEVTGHLALLDRSAPGLVVAVHVVGSATLDDLAPGSDLDLVVELSRTPTETDLAALSAALTPELDVAYLVDGEPGPWARDGELHADPPAQLTPVLRHQLNLYSRTLRGARPHFPVTAAEVADYCRTNLREYWQPLLDHAAAATGPVFRDGVLWLGLGPARLWHTIRTGEIVGKSRAGELAAAHWTDLAGPVREIVAARHDPNAQLAEGHRRAVVELGRRVLAAS</sequence>
<protein>
    <recommendedName>
        <fullName evidence="1">Polymerase nucleotidyl transferase domain-containing protein</fullName>
    </recommendedName>
</protein>
<dbReference type="AlphaFoldDB" id="K0JWB2"/>
<dbReference type="SUPFAM" id="SSF81301">
    <property type="entry name" value="Nucleotidyltransferase"/>
    <property type="match status" value="1"/>
</dbReference>